<dbReference type="STRING" id="1107311.Q767_02030"/>
<keyword evidence="3" id="KW-0819">tRNA processing</keyword>
<organism evidence="15 16">
    <name type="scientific">Flavobacterium enshiense DK69</name>
    <dbReference type="NCBI Taxonomy" id="1107311"/>
    <lineage>
        <taxon>Bacteria</taxon>
        <taxon>Pseudomonadati</taxon>
        <taxon>Bacteroidota</taxon>
        <taxon>Flavobacteriia</taxon>
        <taxon>Flavobacteriales</taxon>
        <taxon>Flavobacteriaceae</taxon>
        <taxon>Flavobacterium</taxon>
    </lineage>
</organism>
<dbReference type="Proteomes" id="UP000030149">
    <property type="component" value="Unassembled WGS sequence"/>
</dbReference>
<evidence type="ECO:0000259" key="12">
    <source>
        <dbReference type="Pfam" id="PF01743"/>
    </source>
</evidence>
<feature type="domain" description="tRNA nucleotidyltransferase/poly(A) polymerase RNA and SrmB- binding" evidence="14">
    <location>
        <begin position="189"/>
        <end position="250"/>
    </location>
</feature>
<dbReference type="PANTHER" id="PTHR47545:SF1">
    <property type="entry name" value="MULTIFUNCTIONAL CCA PROTEIN"/>
    <property type="match status" value="1"/>
</dbReference>
<dbReference type="PATRIC" id="fig|1107311.5.peg.401"/>
<evidence type="ECO:0000256" key="11">
    <source>
        <dbReference type="RuleBase" id="RU003953"/>
    </source>
</evidence>
<dbReference type="Gene3D" id="3.30.460.10">
    <property type="entry name" value="Beta Polymerase, domain 2"/>
    <property type="match status" value="1"/>
</dbReference>
<keyword evidence="5" id="KW-0479">Metal-binding</keyword>
<dbReference type="CDD" id="cd05398">
    <property type="entry name" value="NT_ClassII-CCAase"/>
    <property type="match status" value="1"/>
</dbReference>
<keyword evidence="9" id="KW-0460">Magnesium</keyword>
<dbReference type="GO" id="GO:0016779">
    <property type="term" value="F:nucleotidyltransferase activity"/>
    <property type="evidence" value="ECO:0007669"/>
    <property type="project" value="UniProtKB-KW"/>
</dbReference>
<keyword evidence="7" id="KW-0692">RNA repair</keyword>
<dbReference type="GO" id="GO:0003723">
    <property type="term" value="F:RNA binding"/>
    <property type="evidence" value="ECO:0007669"/>
    <property type="project" value="UniProtKB-KW"/>
</dbReference>
<evidence type="ECO:0000256" key="10">
    <source>
        <dbReference type="ARBA" id="ARBA00022884"/>
    </source>
</evidence>
<dbReference type="NCBIfam" id="TIGR00277">
    <property type="entry name" value="HDIG"/>
    <property type="match status" value="1"/>
</dbReference>
<evidence type="ECO:0000256" key="7">
    <source>
        <dbReference type="ARBA" id="ARBA00022800"/>
    </source>
</evidence>
<gene>
    <name evidence="15" type="ORF">Q767_02030</name>
</gene>
<evidence type="ECO:0000256" key="8">
    <source>
        <dbReference type="ARBA" id="ARBA00022840"/>
    </source>
</evidence>
<dbReference type="PANTHER" id="PTHR47545">
    <property type="entry name" value="MULTIFUNCTIONAL CCA PROTEIN"/>
    <property type="match status" value="1"/>
</dbReference>
<dbReference type="GO" id="GO:0008033">
    <property type="term" value="P:tRNA processing"/>
    <property type="evidence" value="ECO:0007669"/>
    <property type="project" value="UniProtKB-KW"/>
</dbReference>
<evidence type="ECO:0000256" key="6">
    <source>
        <dbReference type="ARBA" id="ARBA00022741"/>
    </source>
</evidence>
<dbReference type="InterPro" id="IPR043519">
    <property type="entry name" value="NT_sf"/>
</dbReference>
<dbReference type="InterPro" id="IPR006674">
    <property type="entry name" value="HD_domain"/>
</dbReference>
<evidence type="ECO:0000313" key="15">
    <source>
        <dbReference type="EMBL" id="KGO97394.1"/>
    </source>
</evidence>
<dbReference type="GO" id="GO:0042245">
    <property type="term" value="P:RNA repair"/>
    <property type="evidence" value="ECO:0007669"/>
    <property type="project" value="UniProtKB-KW"/>
</dbReference>
<reference evidence="15 16" key="2">
    <citation type="journal article" date="2015" name="Stand. Genomic Sci.">
        <title>High quality draft genomic sequence of Flavobacterium enshiense DK69(T) and comparison among Flavobacterium genomes.</title>
        <authorList>
            <person name="Zeng Z."/>
            <person name="Chen C."/>
            <person name="Du H."/>
            <person name="Wang G."/>
            <person name="Li M."/>
        </authorList>
    </citation>
    <scope>NUCLEOTIDE SEQUENCE [LARGE SCALE GENOMIC DNA]</scope>
    <source>
        <strain evidence="15 16">DK69</strain>
    </source>
</reference>
<dbReference type="InterPro" id="IPR050124">
    <property type="entry name" value="tRNA_CCA-adding_enzyme"/>
</dbReference>
<keyword evidence="10 11" id="KW-0694">RNA-binding</keyword>
<dbReference type="Pfam" id="PF01743">
    <property type="entry name" value="PolyA_pol"/>
    <property type="match status" value="1"/>
</dbReference>
<dbReference type="Pfam" id="PF01966">
    <property type="entry name" value="HD"/>
    <property type="match status" value="1"/>
</dbReference>
<comment type="caution">
    <text evidence="15">The sequence shown here is derived from an EMBL/GenBank/DDBJ whole genome shotgun (WGS) entry which is preliminary data.</text>
</comment>
<dbReference type="InterPro" id="IPR002646">
    <property type="entry name" value="PolA_pol_head_dom"/>
</dbReference>
<dbReference type="GO" id="GO:0005524">
    <property type="term" value="F:ATP binding"/>
    <property type="evidence" value="ECO:0007669"/>
    <property type="project" value="UniProtKB-KW"/>
</dbReference>
<dbReference type="eggNOG" id="COG0617">
    <property type="taxonomic scope" value="Bacteria"/>
</dbReference>
<keyword evidence="6" id="KW-0547">Nucleotide-binding</keyword>
<feature type="domain" description="Poly A polymerase head" evidence="12">
    <location>
        <begin position="34"/>
        <end position="161"/>
    </location>
</feature>
<evidence type="ECO:0000256" key="9">
    <source>
        <dbReference type="ARBA" id="ARBA00022842"/>
    </source>
</evidence>
<keyword evidence="4" id="KW-0548">Nucleotidyltransferase</keyword>
<reference evidence="16" key="1">
    <citation type="submission" date="2013-09" db="EMBL/GenBank/DDBJ databases">
        <authorList>
            <person name="Zeng Z."/>
            <person name="Chen C."/>
        </authorList>
    </citation>
    <scope>NUCLEOTIDE SEQUENCE [LARGE SCALE GENOMIC DNA]</scope>
    <source>
        <strain evidence="16">DK69</strain>
    </source>
</reference>
<accession>A0A0A2MYG6</accession>
<name>A0A0A2MYG6_9FLAO</name>
<dbReference type="InterPro" id="IPR003607">
    <property type="entry name" value="HD/PDEase_dom"/>
</dbReference>
<dbReference type="CDD" id="cd00077">
    <property type="entry name" value="HDc"/>
    <property type="match status" value="1"/>
</dbReference>
<dbReference type="SUPFAM" id="SSF81891">
    <property type="entry name" value="Poly A polymerase C-terminal region-like"/>
    <property type="match status" value="1"/>
</dbReference>
<dbReference type="InterPro" id="IPR006675">
    <property type="entry name" value="HDIG_dom"/>
</dbReference>
<keyword evidence="8" id="KW-0067">ATP-binding</keyword>
<dbReference type="SUPFAM" id="SSF81301">
    <property type="entry name" value="Nucleotidyltransferase"/>
    <property type="match status" value="1"/>
</dbReference>
<protein>
    <submittedName>
        <fullName evidence="15">tRNA nucleotidyltransferase</fullName>
    </submittedName>
</protein>
<comment type="similarity">
    <text evidence="11">Belongs to the tRNA nucleotidyltransferase/poly(A) polymerase family.</text>
</comment>
<evidence type="ECO:0000259" key="14">
    <source>
        <dbReference type="Pfam" id="PF12627"/>
    </source>
</evidence>
<evidence type="ECO:0000256" key="4">
    <source>
        <dbReference type="ARBA" id="ARBA00022695"/>
    </source>
</evidence>
<dbReference type="Pfam" id="PF12627">
    <property type="entry name" value="PolyA_pol_RNAbd"/>
    <property type="match status" value="1"/>
</dbReference>
<evidence type="ECO:0000259" key="13">
    <source>
        <dbReference type="Pfam" id="PF01966"/>
    </source>
</evidence>
<comment type="cofactor">
    <cofactor evidence="1">
        <name>Mg(2+)</name>
        <dbReference type="ChEBI" id="CHEBI:18420"/>
    </cofactor>
</comment>
<keyword evidence="16" id="KW-1185">Reference proteome</keyword>
<evidence type="ECO:0000256" key="1">
    <source>
        <dbReference type="ARBA" id="ARBA00001946"/>
    </source>
</evidence>
<evidence type="ECO:0000256" key="3">
    <source>
        <dbReference type="ARBA" id="ARBA00022694"/>
    </source>
</evidence>
<proteinExistence type="inferred from homology"/>
<dbReference type="FunFam" id="3.30.460.10:FF:000033">
    <property type="entry name" value="Poly A polymerase head domain protein"/>
    <property type="match status" value="1"/>
</dbReference>
<dbReference type="AlphaFoldDB" id="A0A0A2MYG6"/>
<dbReference type="GO" id="GO:0046872">
    <property type="term" value="F:metal ion binding"/>
    <property type="evidence" value="ECO:0007669"/>
    <property type="project" value="UniProtKB-KW"/>
</dbReference>
<dbReference type="InterPro" id="IPR032828">
    <property type="entry name" value="PolyA_RNA-bd"/>
</dbReference>
<evidence type="ECO:0000313" key="16">
    <source>
        <dbReference type="Proteomes" id="UP000030149"/>
    </source>
</evidence>
<dbReference type="Gene3D" id="1.10.3090.10">
    <property type="entry name" value="cca-adding enzyme, domain 2"/>
    <property type="match status" value="1"/>
</dbReference>
<evidence type="ECO:0000256" key="5">
    <source>
        <dbReference type="ARBA" id="ARBA00022723"/>
    </source>
</evidence>
<sequence>MTKRKLEMNYKEALQDKIFRIIAQAAKELNVESYVIGGFVRDLILKRDHKKDIDVVAVGSGIELALKVSELIPHKPKVQVFKNYGTAMLRYEDMDIEFVGARKESYNRDSRNPIVENGTLEDDQNRRDFTINALALSLNETTYGDLVDPFNGLADMENKTIKTPLDPDITYSDDPLRMMRAIRFASQLNFEIEAESLASITKNKDRISIISGERIVDELNKILMSDVPSVGFLLLYQTGLLDIILPELTALNQVEEIEGHTHKNNFYHTLEVVDNICPNTDDVWLRWSALLHDIGKAPTKRYNKKQGWTFHGHEFLGGKMAKKIFVRLHMPLNQKLKFVQKMVMMSSRPIVLAEDIVTDSAVRRLVFDAGEDVESLMTLCEADITTKNPKKFQKYHNNFKIVREKIVEVEERDRVRVFQPPITGEEIMELFNLKPSREIGILKEAVKEAILEGEIPNEYQAAYDFVMMKAEKMGLKKVK</sequence>
<dbReference type="EMBL" id="JRLZ01000001">
    <property type="protein sequence ID" value="KGO97394.1"/>
    <property type="molecule type" value="Genomic_DNA"/>
</dbReference>
<evidence type="ECO:0000256" key="2">
    <source>
        <dbReference type="ARBA" id="ARBA00022679"/>
    </source>
</evidence>
<dbReference type="Gene3D" id="1.10.246.80">
    <property type="match status" value="1"/>
</dbReference>
<keyword evidence="2 11" id="KW-0808">Transferase</keyword>
<feature type="domain" description="HD" evidence="13">
    <location>
        <begin position="266"/>
        <end position="351"/>
    </location>
</feature>